<dbReference type="EMBL" id="ML121552">
    <property type="protein sequence ID" value="RPB22357.1"/>
    <property type="molecule type" value="Genomic_DNA"/>
</dbReference>
<keyword evidence="1" id="KW-0732">Signal</keyword>
<protein>
    <submittedName>
        <fullName evidence="2">Uncharacterized protein</fullName>
    </submittedName>
</protein>
<gene>
    <name evidence="2" type="ORF">L211DRAFT_850665</name>
</gene>
<evidence type="ECO:0000313" key="2">
    <source>
        <dbReference type="EMBL" id="RPB22357.1"/>
    </source>
</evidence>
<feature type="chain" id="PRO_5018113636" evidence="1">
    <location>
        <begin position="22"/>
        <end position="139"/>
    </location>
</feature>
<evidence type="ECO:0000313" key="3">
    <source>
        <dbReference type="Proteomes" id="UP000267821"/>
    </source>
</evidence>
<keyword evidence="3" id="KW-1185">Reference proteome</keyword>
<accession>A0A3N4LHK7</accession>
<dbReference type="Proteomes" id="UP000267821">
    <property type="component" value="Unassembled WGS sequence"/>
</dbReference>
<evidence type="ECO:0000256" key="1">
    <source>
        <dbReference type="SAM" id="SignalP"/>
    </source>
</evidence>
<feature type="signal peptide" evidence="1">
    <location>
        <begin position="1"/>
        <end position="21"/>
    </location>
</feature>
<reference evidence="2 3" key="1">
    <citation type="journal article" date="2018" name="Nat. Ecol. Evol.">
        <title>Pezizomycetes genomes reveal the molecular basis of ectomycorrhizal truffle lifestyle.</title>
        <authorList>
            <person name="Murat C."/>
            <person name="Payen T."/>
            <person name="Noel B."/>
            <person name="Kuo A."/>
            <person name="Morin E."/>
            <person name="Chen J."/>
            <person name="Kohler A."/>
            <person name="Krizsan K."/>
            <person name="Balestrini R."/>
            <person name="Da Silva C."/>
            <person name="Montanini B."/>
            <person name="Hainaut M."/>
            <person name="Levati E."/>
            <person name="Barry K.W."/>
            <person name="Belfiori B."/>
            <person name="Cichocki N."/>
            <person name="Clum A."/>
            <person name="Dockter R.B."/>
            <person name="Fauchery L."/>
            <person name="Guy J."/>
            <person name="Iotti M."/>
            <person name="Le Tacon F."/>
            <person name="Lindquist E.A."/>
            <person name="Lipzen A."/>
            <person name="Malagnac F."/>
            <person name="Mello A."/>
            <person name="Molinier V."/>
            <person name="Miyauchi S."/>
            <person name="Poulain J."/>
            <person name="Riccioni C."/>
            <person name="Rubini A."/>
            <person name="Sitrit Y."/>
            <person name="Splivallo R."/>
            <person name="Traeger S."/>
            <person name="Wang M."/>
            <person name="Zifcakova L."/>
            <person name="Wipf D."/>
            <person name="Zambonelli A."/>
            <person name="Paolocci F."/>
            <person name="Nowrousian M."/>
            <person name="Ottonello S."/>
            <person name="Baldrian P."/>
            <person name="Spatafora J.W."/>
            <person name="Henrissat B."/>
            <person name="Nagy L.G."/>
            <person name="Aury J.M."/>
            <person name="Wincker P."/>
            <person name="Grigoriev I.V."/>
            <person name="Bonfante P."/>
            <person name="Martin F.M."/>
        </authorList>
    </citation>
    <scope>NUCLEOTIDE SEQUENCE [LARGE SCALE GENOMIC DNA]</scope>
    <source>
        <strain evidence="2 3">ATCC MYA-4762</strain>
    </source>
</reference>
<organism evidence="2 3">
    <name type="scientific">Terfezia boudieri ATCC MYA-4762</name>
    <dbReference type="NCBI Taxonomy" id="1051890"/>
    <lineage>
        <taxon>Eukaryota</taxon>
        <taxon>Fungi</taxon>
        <taxon>Dikarya</taxon>
        <taxon>Ascomycota</taxon>
        <taxon>Pezizomycotina</taxon>
        <taxon>Pezizomycetes</taxon>
        <taxon>Pezizales</taxon>
        <taxon>Pezizaceae</taxon>
        <taxon>Terfezia</taxon>
    </lineage>
</organism>
<name>A0A3N4LHK7_9PEZI</name>
<dbReference type="InParanoid" id="A0A3N4LHK7"/>
<sequence>MKPFTTLTVLTAAAMAGPSIATGEAASKGARELPLSQCGIAVELDFAIGSVHQREIYGPPDYWCCDGYTEELFLGSGKRVCFADGSVWLQPGYMKSLKPVNPDVTFLKTGKRCDGDCRSCGVFSRLNFPGFATLKKDTC</sequence>
<proteinExistence type="predicted"/>
<dbReference type="AlphaFoldDB" id="A0A3N4LHK7"/>